<dbReference type="Proteomes" id="UP000236370">
    <property type="component" value="Unassembled WGS sequence"/>
</dbReference>
<reference evidence="1 2" key="1">
    <citation type="submission" date="2017-12" db="EMBL/GenBank/DDBJ databases">
        <title>High-resolution comparative analysis of great ape genomes.</title>
        <authorList>
            <person name="Pollen A."/>
            <person name="Hastie A."/>
            <person name="Hormozdiari F."/>
            <person name="Dougherty M."/>
            <person name="Liu R."/>
            <person name="Chaisson M."/>
            <person name="Hoppe E."/>
            <person name="Hill C."/>
            <person name="Pang A."/>
            <person name="Hillier L."/>
            <person name="Baker C."/>
            <person name="Armstrong J."/>
            <person name="Shendure J."/>
            <person name="Paten B."/>
            <person name="Wilson R."/>
            <person name="Chao H."/>
            <person name="Schneider V."/>
            <person name="Ventura M."/>
            <person name="Kronenberg Z."/>
            <person name="Murali S."/>
            <person name="Gordon D."/>
            <person name="Cantsilieris S."/>
            <person name="Munson K."/>
            <person name="Nelson B."/>
            <person name="Raja A."/>
            <person name="Underwood J."/>
            <person name="Diekhans M."/>
            <person name="Fiddes I."/>
            <person name="Haussler D."/>
            <person name="Eichler E."/>
        </authorList>
    </citation>
    <scope>NUCLEOTIDE SEQUENCE [LARGE SCALE GENOMIC DNA]</scope>
    <source>
        <strain evidence="1">Yerkes chimp pedigree #C0471</strain>
    </source>
</reference>
<gene>
    <name evidence="1" type="ORF">CK820_G0044212</name>
</gene>
<comment type="caution">
    <text evidence="1">The sequence shown here is derived from an EMBL/GenBank/DDBJ whole genome shotgun (WGS) entry which is preliminary data.</text>
</comment>
<name>A0A2J8JUP5_PANTR</name>
<protein>
    <submittedName>
        <fullName evidence="1">ZNF131 isoform 4</fullName>
    </submittedName>
</protein>
<dbReference type="AlphaFoldDB" id="A0A2J8JUP5"/>
<sequence>MGSRYVPRLASNSWAELLLPNSASQSAGITSVSHRARPHLFLQSSPTAMEAEETMECLQEFPEHHKMILDRLNEQREQD</sequence>
<accession>A0A2J8JUP5</accession>
<evidence type="ECO:0000313" key="2">
    <source>
        <dbReference type="Proteomes" id="UP000236370"/>
    </source>
</evidence>
<evidence type="ECO:0000313" key="1">
    <source>
        <dbReference type="EMBL" id="PNI26474.1"/>
    </source>
</evidence>
<proteinExistence type="predicted"/>
<feature type="non-terminal residue" evidence="1">
    <location>
        <position position="79"/>
    </location>
</feature>
<dbReference type="EMBL" id="NBAG03000422">
    <property type="protein sequence ID" value="PNI26474.1"/>
    <property type="molecule type" value="Genomic_DNA"/>
</dbReference>
<organism evidence="1 2">
    <name type="scientific">Pan troglodytes</name>
    <name type="common">Chimpanzee</name>
    <dbReference type="NCBI Taxonomy" id="9598"/>
    <lineage>
        <taxon>Eukaryota</taxon>
        <taxon>Metazoa</taxon>
        <taxon>Chordata</taxon>
        <taxon>Craniata</taxon>
        <taxon>Vertebrata</taxon>
        <taxon>Euteleostomi</taxon>
        <taxon>Mammalia</taxon>
        <taxon>Eutheria</taxon>
        <taxon>Euarchontoglires</taxon>
        <taxon>Primates</taxon>
        <taxon>Haplorrhini</taxon>
        <taxon>Catarrhini</taxon>
        <taxon>Hominidae</taxon>
        <taxon>Pan</taxon>
    </lineage>
</organism>